<evidence type="ECO:0000256" key="6">
    <source>
        <dbReference type="SAM" id="MobiDB-lite"/>
    </source>
</evidence>
<keyword evidence="4" id="KW-0862">Zinc</keyword>
<keyword evidence="5" id="KW-0539">Nucleus</keyword>
<dbReference type="PANTHER" id="PTHR46481:SF10">
    <property type="entry name" value="ZINC FINGER BED DOMAIN-CONTAINING PROTEIN 39"/>
    <property type="match status" value="1"/>
</dbReference>
<proteinExistence type="predicted"/>
<evidence type="ECO:0000256" key="5">
    <source>
        <dbReference type="ARBA" id="ARBA00023242"/>
    </source>
</evidence>
<keyword evidence="3" id="KW-0863">Zinc-finger</keyword>
<evidence type="ECO:0000313" key="7">
    <source>
        <dbReference type="EnsemblMetazoa" id="Aqu2.1.16337_001"/>
    </source>
</evidence>
<evidence type="ECO:0000256" key="2">
    <source>
        <dbReference type="ARBA" id="ARBA00022723"/>
    </source>
</evidence>
<dbReference type="InterPro" id="IPR052035">
    <property type="entry name" value="ZnF_BED_domain_contain"/>
</dbReference>
<protein>
    <recommendedName>
        <fullName evidence="8">DUF659 domain-containing protein</fullName>
    </recommendedName>
</protein>
<evidence type="ECO:0000256" key="1">
    <source>
        <dbReference type="ARBA" id="ARBA00004123"/>
    </source>
</evidence>
<dbReference type="AlphaFoldDB" id="A0A1X7TNG2"/>
<feature type="region of interest" description="Disordered" evidence="6">
    <location>
        <begin position="290"/>
        <end position="319"/>
    </location>
</feature>
<dbReference type="PANTHER" id="PTHR46481">
    <property type="entry name" value="ZINC FINGER BED DOMAIN-CONTAINING PROTEIN 4"/>
    <property type="match status" value="1"/>
</dbReference>
<feature type="compositionally biased region" description="Polar residues" evidence="6">
    <location>
        <begin position="299"/>
        <end position="319"/>
    </location>
</feature>
<sequence length="351" mass="39112">TSRQTKSYCCITAHYITANWELKSSLLETFEFNTEHTAAHIAAELHRVATAWNISNKIACITTDNASNMTAAIREMGWRHLPCFAHSLNLVVQDAMKLEQDLTGIKERCKQIVSHFHRSAKSSDKLAAIQKQLAAPEHKLIQEVCTRWNSTYLMFQRYVEQHEAVTATLCLLGHNALCLSSDDVTTISKSLAVLAPFLEATENISADQYVSVSLILPLKKLLQQQCCTSYRTSSTPLAELLADELESRFSALETSYLSCVTTFLDPRLKKIPFSSQTSVEHTTNRIIREMTSHEVGSTGIDNSAGNSGSSTQSTEPSQSLWNTFDRSVAESTSHRNTGTDCIIRPNISRLY</sequence>
<reference evidence="7" key="1">
    <citation type="submission" date="2017-05" db="UniProtKB">
        <authorList>
            <consortium name="EnsemblMetazoa"/>
        </authorList>
    </citation>
    <scope>IDENTIFICATION</scope>
</reference>
<evidence type="ECO:0000256" key="3">
    <source>
        <dbReference type="ARBA" id="ARBA00022771"/>
    </source>
</evidence>
<dbReference type="eggNOG" id="KOG1121">
    <property type="taxonomic scope" value="Eukaryota"/>
</dbReference>
<dbReference type="GO" id="GO:0005634">
    <property type="term" value="C:nucleus"/>
    <property type="evidence" value="ECO:0007669"/>
    <property type="project" value="UniProtKB-SubCell"/>
</dbReference>
<evidence type="ECO:0000256" key="4">
    <source>
        <dbReference type="ARBA" id="ARBA00022833"/>
    </source>
</evidence>
<dbReference type="SUPFAM" id="SSF53098">
    <property type="entry name" value="Ribonuclease H-like"/>
    <property type="match status" value="1"/>
</dbReference>
<dbReference type="EnsemblMetazoa" id="Aqu2.1.16337_001">
    <property type="protein sequence ID" value="Aqu2.1.16337_001"/>
    <property type="gene ID" value="Aqu2.1.16337"/>
</dbReference>
<name>A0A1X7TNG2_AMPQE</name>
<organism evidence="7">
    <name type="scientific">Amphimedon queenslandica</name>
    <name type="common">Sponge</name>
    <dbReference type="NCBI Taxonomy" id="400682"/>
    <lineage>
        <taxon>Eukaryota</taxon>
        <taxon>Metazoa</taxon>
        <taxon>Porifera</taxon>
        <taxon>Demospongiae</taxon>
        <taxon>Heteroscleromorpha</taxon>
        <taxon>Haplosclerida</taxon>
        <taxon>Niphatidae</taxon>
        <taxon>Amphimedon</taxon>
    </lineage>
</organism>
<evidence type="ECO:0008006" key="8">
    <source>
        <dbReference type="Google" id="ProtNLM"/>
    </source>
</evidence>
<dbReference type="GO" id="GO:0008270">
    <property type="term" value="F:zinc ion binding"/>
    <property type="evidence" value="ECO:0007669"/>
    <property type="project" value="UniProtKB-KW"/>
</dbReference>
<dbReference type="InterPro" id="IPR012337">
    <property type="entry name" value="RNaseH-like_sf"/>
</dbReference>
<comment type="subcellular location">
    <subcellularLocation>
        <location evidence="1">Nucleus</location>
    </subcellularLocation>
</comment>
<accession>A0A1X7TNG2</accession>
<dbReference type="STRING" id="400682.A0A1X7TNG2"/>
<dbReference type="InParanoid" id="A0A1X7TNG2"/>
<dbReference type="OrthoDB" id="1607513at2759"/>
<dbReference type="OMA" id="AHYITAN"/>
<keyword evidence="2" id="KW-0479">Metal-binding</keyword>